<name>A0A8K0VXQ7_9PLEO</name>
<dbReference type="AlphaFoldDB" id="A0A8K0VXQ7"/>
<evidence type="ECO:0000256" key="1">
    <source>
        <dbReference type="SAM" id="MobiDB-lite"/>
    </source>
</evidence>
<feature type="region of interest" description="Disordered" evidence="1">
    <location>
        <begin position="266"/>
        <end position="286"/>
    </location>
</feature>
<keyword evidence="3" id="KW-1185">Reference proteome</keyword>
<evidence type="ECO:0000313" key="2">
    <source>
        <dbReference type="EMBL" id="KAH7086365.1"/>
    </source>
</evidence>
<reference evidence="2" key="1">
    <citation type="journal article" date="2021" name="Nat. Commun.">
        <title>Genetic determinants of endophytism in the Arabidopsis root mycobiome.</title>
        <authorList>
            <person name="Mesny F."/>
            <person name="Miyauchi S."/>
            <person name="Thiergart T."/>
            <person name="Pickel B."/>
            <person name="Atanasova L."/>
            <person name="Karlsson M."/>
            <person name="Huettel B."/>
            <person name="Barry K.W."/>
            <person name="Haridas S."/>
            <person name="Chen C."/>
            <person name="Bauer D."/>
            <person name="Andreopoulos W."/>
            <person name="Pangilinan J."/>
            <person name="LaButti K."/>
            <person name="Riley R."/>
            <person name="Lipzen A."/>
            <person name="Clum A."/>
            <person name="Drula E."/>
            <person name="Henrissat B."/>
            <person name="Kohler A."/>
            <person name="Grigoriev I.V."/>
            <person name="Martin F.M."/>
            <person name="Hacquard S."/>
        </authorList>
    </citation>
    <scope>NUCLEOTIDE SEQUENCE</scope>
    <source>
        <strain evidence="2">MPI-SDFR-AT-0120</strain>
    </source>
</reference>
<proteinExistence type="predicted"/>
<dbReference type="Proteomes" id="UP000813461">
    <property type="component" value="Unassembled WGS sequence"/>
</dbReference>
<accession>A0A8K0VXQ7</accession>
<gene>
    <name evidence="2" type="ORF">FB567DRAFT_69080</name>
</gene>
<evidence type="ECO:0000313" key="3">
    <source>
        <dbReference type="Proteomes" id="UP000813461"/>
    </source>
</evidence>
<comment type="caution">
    <text evidence="2">The sequence shown here is derived from an EMBL/GenBank/DDBJ whole genome shotgun (WGS) entry which is preliminary data.</text>
</comment>
<organism evidence="2 3">
    <name type="scientific">Paraphoma chrysanthemicola</name>
    <dbReference type="NCBI Taxonomy" id="798071"/>
    <lineage>
        <taxon>Eukaryota</taxon>
        <taxon>Fungi</taxon>
        <taxon>Dikarya</taxon>
        <taxon>Ascomycota</taxon>
        <taxon>Pezizomycotina</taxon>
        <taxon>Dothideomycetes</taxon>
        <taxon>Pleosporomycetidae</taxon>
        <taxon>Pleosporales</taxon>
        <taxon>Pleosporineae</taxon>
        <taxon>Phaeosphaeriaceae</taxon>
        <taxon>Paraphoma</taxon>
    </lineage>
</organism>
<dbReference type="EMBL" id="JAGMVJ010000011">
    <property type="protein sequence ID" value="KAH7086365.1"/>
    <property type="molecule type" value="Genomic_DNA"/>
</dbReference>
<sequence>MQVIVCSRRGVRAGPSNGCGLGLGRAWQPGRRWRRGGTSQSTAEGLNGGIEDRKSLCQPPPLRPRAACSVQQHCSVRHGPQARHWTTTAAGRWRASRPSDALGGLARLWPLKRFTSAAIAFSLLPHLCSSSAHTLPSSSLLPLSVASFPLRCWNCLRSRSPAVLPFRCVCPVPVLTIFILALARPRPARRLHRRGDALLRALSPCSRRKMRCDDACLVEQYRAVSSNEQCSAVQCVHARPPSAARRPSHCAAPCSARATLAHVMPSGQTLPTDRPPQILPSSSPRPLARSLSSCPVRAPSVLDPAFLSQSFRLVS</sequence>
<protein>
    <submittedName>
        <fullName evidence="2">Uncharacterized protein</fullName>
    </submittedName>
</protein>